<dbReference type="AlphaFoldDB" id="A0A0V1FY34"/>
<accession>A0A0V1FY34</accession>
<reference evidence="2 3" key="1">
    <citation type="submission" date="2015-01" db="EMBL/GenBank/DDBJ databases">
        <title>Evolution of Trichinella species and genotypes.</title>
        <authorList>
            <person name="Korhonen P.K."/>
            <person name="Edoardo P."/>
            <person name="Giuseppe L.R."/>
            <person name="Gasser R.B."/>
        </authorList>
    </citation>
    <scope>NUCLEOTIDE SEQUENCE [LARGE SCALE GENOMIC DNA]</scope>
    <source>
        <strain evidence="2">ISS470</strain>
    </source>
</reference>
<evidence type="ECO:0000256" key="1">
    <source>
        <dbReference type="SAM" id="Phobius"/>
    </source>
</evidence>
<evidence type="ECO:0000313" key="3">
    <source>
        <dbReference type="Proteomes" id="UP000054995"/>
    </source>
</evidence>
<sequence>MVAHLIWILANILINVFNICLKPSQSFKTTRNLDYKSGGMIVIDQIALCWTDNCNVTCVNKTALMDIKDNCRVKVFHMSLKRLLGFAKVGHDVIDFEHLF</sequence>
<name>A0A0V1FY34_TRIPS</name>
<feature type="transmembrane region" description="Helical" evidence="1">
    <location>
        <begin position="6"/>
        <end position="21"/>
    </location>
</feature>
<dbReference type="OrthoDB" id="10602014at2759"/>
<evidence type="ECO:0000313" key="2">
    <source>
        <dbReference type="EMBL" id="KRY90780.1"/>
    </source>
</evidence>
<protein>
    <submittedName>
        <fullName evidence="2">Uncharacterized protein</fullName>
    </submittedName>
</protein>
<dbReference type="Proteomes" id="UP000054995">
    <property type="component" value="Unassembled WGS sequence"/>
</dbReference>
<keyword evidence="1" id="KW-0812">Transmembrane</keyword>
<keyword evidence="1" id="KW-0472">Membrane</keyword>
<organism evidence="2 3">
    <name type="scientific">Trichinella pseudospiralis</name>
    <name type="common">Parasitic roundworm</name>
    <dbReference type="NCBI Taxonomy" id="6337"/>
    <lineage>
        <taxon>Eukaryota</taxon>
        <taxon>Metazoa</taxon>
        <taxon>Ecdysozoa</taxon>
        <taxon>Nematoda</taxon>
        <taxon>Enoplea</taxon>
        <taxon>Dorylaimia</taxon>
        <taxon>Trichinellida</taxon>
        <taxon>Trichinellidae</taxon>
        <taxon>Trichinella</taxon>
    </lineage>
</organism>
<keyword evidence="3" id="KW-1185">Reference proteome</keyword>
<proteinExistence type="predicted"/>
<keyword evidence="1" id="KW-1133">Transmembrane helix</keyword>
<gene>
    <name evidence="2" type="ORF">T4D_15183</name>
</gene>
<dbReference type="EMBL" id="JYDT01000018">
    <property type="protein sequence ID" value="KRY90780.1"/>
    <property type="molecule type" value="Genomic_DNA"/>
</dbReference>
<comment type="caution">
    <text evidence="2">The sequence shown here is derived from an EMBL/GenBank/DDBJ whole genome shotgun (WGS) entry which is preliminary data.</text>
</comment>